<comment type="caution">
    <text evidence="3">The sequence shown here is derived from an EMBL/GenBank/DDBJ whole genome shotgun (WGS) entry which is preliminary data.</text>
</comment>
<keyword evidence="2" id="KW-0472">Membrane</keyword>
<sequence>MLGQDRNNRGFTLAELLLSIAIVLILAALVAPSIANIQRTARIAQLDSAASDIAVAAQQQMTSMKVSGTWLALFDDGGVLAGSPAATGVPSAVTDSHPVSNDLCYMTADQARSSGVLPADSIDSEVRNGDFIIEYSVSTATVFGVFYTDGKTGFFQDQPILGAATPAQTYYIDGGDSAVKRMQSARLQADPLIGYYGGTPAGATNAVALANPTIWVDEESGLLCIQDTNLSKHGEWLTSLEVLIENQKTGSTATIAFAGLQGGKYVGTYQGGAKSDSLLTYQNSGDTKLYSVGYRSPLDDPSLPADVYTFDLEMLKATGDKSLNALAEGFSYGDTVKVTATVKTGQVAYTPTSSTAYIEWPEPVSMLRVVVTDPSNGENATNGERITGTYRGPEIRQIPKSGDDQVTGFDDLKSYAEKHTIKNTSSTLTGENEEAAYQRYKGGQISFADALANLVDIEAAVGGYAPADEAGEYRYQIYELWLGVGSDAATSKKQRIGYMVDNEWKWVAAGETLSSCISGLSAGADTAGTTTLSIDPVSFSEKLGELGLENEVITIYIRTAPSIDDVRKYITGQSDPYGHDESSLGQIPKIDGELTGNLTMGSRGTEAAAQKEFRRLFENEFGCSSSDCSWALTKKSDSGQFGKNGSNFPGNAKDIRIYYAVTPAFAFNATLNAADNEVTNAALWYYSAKEKTVYSQAMVYPSRSGNPYYMASTRSSGQINADFELMTTRDYLFYRVLKSYGKTSLDGKTIALDMDLQYVPFSFQNDARVATLPYGNAINDEAGKLAKVFSQWVTNDTNPKGRDPLVLEADALLGSYHESLDYMGASLYAEYVDAGIGMMYLEFGENETTGEQVTGYSGYLTPGQGKVENLLTNDSSITSWGYYALVPSALDTGRAPKVSGNDMIISADSKTVVIKGVSYRAYQVRPRGNAAKARNLSGTLTLPALGDQTYAYTINSNFACAVEIDGNKAQNWGKSEGNSWQVRHATQFIGALSLLDKVQLTYVGDCFAQTHTIDMKDVSETDPKLSIKLDNVFTGIYDGGSEAGNIVKNVQYCLTSYYVINNSPIALGRGSGMFPKVAGVTVEGGDGSTSTTKAQIKNIKAVVSGSDFGEGSKGVYEWATQSPYSHVGVIVGYMEDCDMSGCEIVGDADDVPTIKMVFQTTSIRGWGLIFGGAENSTVSDCEVSSINLIATRKNSTQWDGWDENPKMGALGGQAIDTEITRCSVKKADIGTDIKTKEQKDLAIGGLVGDISGDESSCSNVVLESVNLIIAPEQYDAKRKRDLHFGGLAGRSTVAFDDTCSFSQVVLKVGAVAAYDVVAAANEIVESVSATSEEPAAQEPKNDPVEDGASDAPEVAPLTSEADGLTDVEQEAAA</sequence>
<feature type="transmembrane region" description="Helical" evidence="2">
    <location>
        <begin position="12"/>
        <end position="35"/>
    </location>
</feature>
<dbReference type="NCBIfam" id="TIGR02532">
    <property type="entry name" value="IV_pilin_GFxxxE"/>
    <property type="match status" value="1"/>
</dbReference>
<gene>
    <name evidence="3" type="ORF">AAA083_11015</name>
</gene>
<dbReference type="InterPro" id="IPR012902">
    <property type="entry name" value="N_methyl_site"/>
</dbReference>
<dbReference type="Proteomes" id="UP001487305">
    <property type="component" value="Unassembled WGS sequence"/>
</dbReference>
<keyword evidence="4" id="KW-1185">Reference proteome</keyword>
<dbReference type="RefSeq" id="WP_349227705.1">
    <property type="nucleotide sequence ID" value="NZ_JBBNOP010000009.1"/>
</dbReference>
<dbReference type="InterPro" id="IPR045584">
    <property type="entry name" value="Pilin-like"/>
</dbReference>
<feature type="region of interest" description="Disordered" evidence="1">
    <location>
        <begin position="1327"/>
        <end position="1373"/>
    </location>
</feature>
<evidence type="ECO:0000256" key="1">
    <source>
        <dbReference type="SAM" id="MobiDB-lite"/>
    </source>
</evidence>
<protein>
    <submittedName>
        <fullName evidence="3">Type II secretion system protein</fullName>
    </submittedName>
</protein>
<dbReference type="SUPFAM" id="SSF54523">
    <property type="entry name" value="Pili subunits"/>
    <property type="match status" value="1"/>
</dbReference>
<feature type="compositionally biased region" description="Acidic residues" evidence="1">
    <location>
        <begin position="1363"/>
        <end position="1373"/>
    </location>
</feature>
<keyword evidence="2" id="KW-0812">Transmembrane</keyword>
<dbReference type="EMBL" id="JBBNOP010000009">
    <property type="protein sequence ID" value="MEQ3363502.1"/>
    <property type="molecule type" value="Genomic_DNA"/>
</dbReference>
<accession>A0ABV1JEJ5</accession>
<evidence type="ECO:0000256" key="2">
    <source>
        <dbReference type="SAM" id="Phobius"/>
    </source>
</evidence>
<evidence type="ECO:0000313" key="4">
    <source>
        <dbReference type="Proteomes" id="UP001487305"/>
    </source>
</evidence>
<reference evidence="3 4" key="1">
    <citation type="submission" date="2024-04" db="EMBL/GenBank/DDBJ databases">
        <title>Human intestinal bacterial collection.</title>
        <authorList>
            <person name="Pauvert C."/>
            <person name="Hitch T.C.A."/>
            <person name="Clavel T."/>
        </authorList>
    </citation>
    <scope>NUCLEOTIDE SEQUENCE [LARGE SCALE GENOMIC DNA]</scope>
    <source>
        <strain evidence="3 4">CLA-KB-H42</strain>
    </source>
</reference>
<evidence type="ECO:0000313" key="3">
    <source>
        <dbReference type="EMBL" id="MEQ3363502.1"/>
    </source>
</evidence>
<name>A0ABV1JEJ5_9ACTN</name>
<proteinExistence type="predicted"/>
<organism evidence="3 4">
    <name type="scientific">Raoultibacter massiliensis</name>
    <dbReference type="NCBI Taxonomy" id="1852371"/>
    <lineage>
        <taxon>Bacteria</taxon>
        <taxon>Bacillati</taxon>
        <taxon>Actinomycetota</taxon>
        <taxon>Coriobacteriia</taxon>
        <taxon>Eggerthellales</taxon>
        <taxon>Eggerthellaceae</taxon>
        <taxon>Raoultibacter</taxon>
    </lineage>
</organism>
<dbReference type="Gene3D" id="3.30.700.10">
    <property type="entry name" value="Glycoprotein, Type 4 Pilin"/>
    <property type="match status" value="1"/>
</dbReference>
<dbReference type="Pfam" id="PF07963">
    <property type="entry name" value="N_methyl"/>
    <property type="match status" value="1"/>
</dbReference>
<keyword evidence="2" id="KW-1133">Transmembrane helix</keyword>